<gene>
    <name evidence="1" type="ORF">PACTADRAFT_1368</name>
</gene>
<dbReference type="NCBIfam" id="TIGR01668">
    <property type="entry name" value="YqeG_hyp_ppase"/>
    <property type="match status" value="1"/>
</dbReference>
<dbReference type="FunFam" id="3.40.50.1000:FF:000165">
    <property type="entry name" value="HAD superfamily phosphatase"/>
    <property type="match status" value="1"/>
</dbReference>
<name>A0A1E4TYH8_PACTA</name>
<accession>A0A1E4TYH8</accession>
<dbReference type="Pfam" id="PF09419">
    <property type="entry name" value="PGP_phosphatase"/>
    <property type="match status" value="1"/>
</dbReference>
<reference evidence="2" key="1">
    <citation type="submission" date="2016-05" db="EMBL/GenBank/DDBJ databases">
        <title>Comparative genomics of biotechnologically important yeasts.</title>
        <authorList>
            <consortium name="DOE Joint Genome Institute"/>
            <person name="Riley R."/>
            <person name="Haridas S."/>
            <person name="Wolfe K.H."/>
            <person name="Lopes M.R."/>
            <person name="Hittinger C.T."/>
            <person name="Goker M."/>
            <person name="Salamov A."/>
            <person name="Wisecaver J."/>
            <person name="Long T.M."/>
            <person name="Aerts A.L."/>
            <person name="Barry K."/>
            <person name="Choi C."/>
            <person name="Clum A."/>
            <person name="Coughlan A.Y."/>
            <person name="Deshpande S."/>
            <person name="Douglass A.P."/>
            <person name="Hanson S.J."/>
            <person name="Klenk H.-P."/>
            <person name="Labutti K."/>
            <person name="Lapidus A."/>
            <person name="Lindquist E."/>
            <person name="Lipzen A."/>
            <person name="Meier-Kolthoff J.P."/>
            <person name="Ohm R.A."/>
            <person name="Otillar R.P."/>
            <person name="Pangilinan J."/>
            <person name="Peng Y."/>
            <person name="Rokas A."/>
            <person name="Rosa C.A."/>
            <person name="Scheuner C."/>
            <person name="Sibirny A.A."/>
            <person name="Slot J.C."/>
            <person name="Stielow J.B."/>
            <person name="Sun H."/>
            <person name="Kurtzman C.P."/>
            <person name="Blackwell M."/>
            <person name="Grigoriev I.V."/>
            <person name="Jeffries T.W."/>
        </authorList>
    </citation>
    <scope>NUCLEOTIDE SEQUENCE [LARGE SCALE GENOMIC DNA]</scope>
    <source>
        <strain evidence="2">NRRL Y-2460</strain>
    </source>
</reference>
<dbReference type="GO" id="GO:0008962">
    <property type="term" value="F:phosphatidylglycerophosphatase activity"/>
    <property type="evidence" value="ECO:0007669"/>
    <property type="project" value="EnsemblFungi"/>
</dbReference>
<dbReference type="OrthoDB" id="198652at2759"/>
<dbReference type="InterPro" id="IPR010021">
    <property type="entry name" value="PGPP1/Gep4"/>
</dbReference>
<evidence type="ECO:0000313" key="1">
    <source>
        <dbReference type="EMBL" id="ODV96784.1"/>
    </source>
</evidence>
<dbReference type="PANTHER" id="PTHR19288:SF25">
    <property type="entry name" value="PHOSPHATIDYLGLYCEROPHOSPHATASE GEP4, MITOCHONDRIAL"/>
    <property type="match status" value="1"/>
</dbReference>
<dbReference type="InterPro" id="IPR036412">
    <property type="entry name" value="HAD-like_sf"/>
</dbReference>
<dbReference type="Gene3D" id="3.40.50.1000">
    <property type="entry name" value="HAD superfamily/HAD-like"/>
    <property type="match status" value="1"/>
</dbReference>
<dbReference type="SUPFAM" id="SSF56784">
    <property type="entry name" value="HAD-like"/>
    <property type="match status" value="1"/>
</dbReference>
<protein>
    <recommendedName>
        <fullName evidence="3">Phosphatidylglycerophosphatase GEP4, mitochondrial</fullName>
    </recommendedName>
</protein>
<sequence length="209" mass="23568">MNVSATINVLRLFWNPNYCMPHMSVSTFNDIPNPLSIASKIKSSDVSIKAVVLDKDNCFAKAHEDRVWPEYQETWSSLRKAYPGAQLLIVSNSAGTDDDAGHKQALKIESETGVTVLRHSTKKPGCHKEIMDYFYKNNTVSGPHEVAVIGDRLFTDILMANMMGSYGIWVRDGVFPNNSLICKIERNFFNYLSRNNVKPPLPKLNTKEK</sequence>
<keyword evidence="2" id="KW-1185">Reference proteome</keyword>
<dbReference type="STRING" id="669874.A0A1E4TYH8"/>
<evidence type="ECO:0008006" key="3">
    <source>
        <dbReference type="Google" id="ProtNLM"/>
    </source>
</evidence>
<dbReference type="AlphaFoldDB" id="A0A1E4TYH8"/>
<dbReference type="PANTHER" id="PTHR19288">
    <property type="entry name" value="4-NITROPHENYLPHOSPHATASE-RELATED"/>
    <property type="match status" value="1"/>
</dbReference>
<proteinExistence type="predicted"/>
<dbReference type="GO" id="GO:0031314">
    <property type="term" value="C:extrinsic component of mitochondrial inner membrane"/>
    <property type="evidence" value="ECO:0007669"/>
    <property type="project" value="EnsemblFungi"/>
</dbReference>
<dbReference type="InterPro" id="IPR027706">
    <property type="entry name" value="PGP_Pase"/>
</dbReference>
<dbReference type="Proteomes" id="UP000094236">
    <property type="component" value="Unassembled WGS sequence"/>
</dbReference>
<dbReference type="GO" id="GO:0032049">
    <property type="term" value="P:cardiolipin biosynthetic process"/>
    <property type="evidence" value="ECO:0007669"/>
    <property type="project" value="EnsemblFungi"/>
</dbReference>
<dbReference type="InterPro" id="IPR023214">
    <property type="entry name" value="HAD_sf"/>
</dbReference>
<dbReference type="GO" id="GO:0005759">
    <property type="term" value="C:mitochondrial matrix"/>
    <property type="evidence" value="ECO:0007669"/>
    <property type="project" value="EnsemblFungi"/>
</dbReference>
<evidence type="ECO:0000313" key="2">
    <source>
        <dbReference type="Proteomes" id="UP000094236"/>
    </source>
</evidence>
<dbReference type="EMBL" id="KV454012">
    <property type="protein sequence ID" value="ODV96784.1"/>
    <property type="molecule type" value="Genomic_DNA"/>
</dbReference>
<organism evidence="1 2">
    <name type="scientific">Pachysolen tannophilus NRRL Y-2460</name>
    <dbReference type="NCBI Taxonomy" id="669874"/>
    <lineage>
        <taxon>Eukaryota</taxon>
        <taxon>Fungi</taxon>
        <taxon>Dikarya</taxon>
        <taxon>Ascomycota</taxon>
        <taxon>Saccharomycotina</taxon>
        <taxon>Pichiomycetes</taxon>
        <taxon>Pachysolenaceae</taxon>
        <taxon>Pachysolen</taxon>
    </lineage>
</organism>